<comment type="similarity">
    <text evidence="1">Belongs to the PemK/MazF family.</text>
</comment>
<sequence>MPSPEDDAPAETHWPDSAPRRPDYGLTADIRSSPAARMKRGEIWTVGDRSDLRYRVLVLTGDSFNDRDNVAPLCAPIVRLRGSDDLPAYAVALAEQDPITGVVVLNRLRRVPASAGAERIGMVTGASLARLTDALRELFEL</sequence>
<dbReference type="InterPro" id="IPR011067">
    <property type="entry name" value="Plasmid_toxin/cell-grow_inhib"/>
</dbReference>
<organism evidence="4 5">
    <name type="scientific">Pilimelia columellifera subsp. columellifera</name>
    <dbReference type="NCBI Taxonomy" id="706583"/>
    <lineage>
        <taxon>Bacteria</taxon>
        <taxon>Bacillati</taxon>
        <taxon>Actinomycetota</taxon>
        <taxon>Actinomycetes</taxon>
        <taxon>Micromonosporales</taxon>
        <taxon>Micromonosporaceae</taxon>
        <taxon>Pilimelia</taxon>
    </lineage>
</organism>
<dbReference type="Pfam" id="PF02452">
    <property type="entry name" value="PemK_toxin"/>
    <property type="match status" value="1"/>
</dbReference>
<dbReference type="RefSeq" id="WP_344173238.1">
    <property type="nucleotide sequence ID" value="NZ_BAAARY010000014.1"/>
</dbReference>
<evidence type="ECO:0008006" key="6">
    <source>
        <dbReference type="Google" id="ProtNLM"/>
    </source>
</evidence>
<keyword evidence="2" id="KW-1277">Toxin-antitoxin system</keyword>
<evidence type="ECO:0000256" key="3">
    <source>
        <dbReference type="SAM" id="MobiDB-lite"/>
    </source>
</evidence>
<feature type="region of interest" description="Disordered" evidence="3">
    <location>
        <begin position="1"/>
        <end position="33"/>
    </location>
</feature>
<dbReference type="Proteomes" id="UP001499978">
    <property type="component" value="Unassembled WGS sequence"/>
</dbReference>
<name>A0ABP6AY56_9ACTN</name>
<reference evidence="5" key="1">
    <citation type="journal article" date="2019" name="Int. J. Syst. Evol. Microbiol.">
        <title>The Global Catalogue of Microorganisms (GCM) 10K type strain sequencing project: providing services to taxonomists for standard genome sequencing and annotation.</title>
        <authorList>
            <consortium name="The Broad Institute Genomics Platform"/>
            <consortium name="The Broad Institute Genome Sequencing Center for Infectious Disease"/>
            <person name="Wu L."/>
            <person name="Ma J."/>
        </authorList>
    </citation>
    <scope>NUCLEOTIDE SEQUENCE [LARGE SCALE GENOMIC DNA]</scope>
    <source>
        <strain evidence="5">JCM 3367</strain>
    </source>
</reference>
<evidence type="ECO:0000313" key="5">
    <source>
        <dbReference type="Proteomes" id="UP001499978"/>
    </source>
</evidence>
<evidence type="ECO:0000256" key="1">
    <source>
        <dbReference type="ARBA" id="ARBA00007521"/>
    </source>
</evidence>
<evidence type="ECO:0000313" key="4">
    <source>
        <dbReference type="EMBL" id="GAA2527966.1"/>
    </source>
</evidence>
<dbReference type="EMBL" id="BAAARY010000014">
    <property type="protein sequence ID" value="GAA2527966.1"/>
    <property type="molecule type" value="Genomic_DNA"/>
</dbReference>
<gene>
    <name evidence="4" type="ORF">GCM10010201_28560</name>
</gene>
<dbReference type="InterPro" id="IPR003477">
    <property type="entry name" value="PemK-like"/>
</dbReference>
<evidence type="ECO:0000256" key="2">
    <source>
        <dbReference type="ARBA" id="ARBA00022649"/>
    </source>
</evidence>
<protein>
    <recommendedName>
        <fullName evidence="6">mRNA interferase MazF</fullName>
    </recommendedName>
</protein>
<proteinExistence type="inferred from homology"/>
<keyword evidence="5" id="KW-1185">Reference proteome</keyword>
<accession>A0ABP6AY56</accession>
<comment type="caution">
    <text evidence="4">The sequence shown here is derived from an EMBL/GenBank/DDBJ whole genome shotgun (WGS) entry which is preliminary data.</text>
</comment>
<dbReference type="SUPFAM" id="SSF50118">
    <property type="entry name" value="Cell growth inhibitor/plasmid maintenance toxic component"/>
    <property type="match status" value="1"/>
</dbReference>
<dbReference type="Gene3D" id="2.30.30.110">
    <property type="match status" value="1"/>
</dbReference>